<reference evidence="1" key="1">
    <citation type="journal article" date="2017" name="Mycologia">
        <title>Fusarium algeriense, sp. nov., a novel toxigenic crown rot pathogen of durum wheat from Algeria is nested in the Fusarium burgessii species complex.</title>
        <authorList>
            <person name="Laraba I."/>
            <person name="Keddad A."/>
            <person name="Boureghda H."/>
            <person name="Abdallah N."/>
            <person name="Vaughan M.M."/>
            <person name="Proctor R.H."/>
            <person name="Busman M."/>
            <person name="O'Donnell K."/>
        </authorList>
    </citation>
    <scope>NUCLEOTIDE SEQUENCE</scope>
    <source>
        <strain evidence="1">NRRL 25174</strain>
    </source>
</reference>
<dbReference type="Pfam" id="PF12224">
    <property type="entry name" value="Amidoligase_2"/>
    <property type="match status" value="1"/>
</dbReference>
<dbReference type="EMBL" id="PVQB02001022">
    <property type="protein sequence ID" value="KAF4332628.1"/>
    <property type="molecule type" value="Genomic_DNA"/>
</dbReference>
<evidence type="ECO:0000313" key="2">
    <source>
        <dbReference type="Proteomes" id="UP000730481"/>
    </source>
</evidence>
<dbReference type="PANTHER" id="PTHR36847">
    <property type="entry name" value="AMIDOLIGASE ENZYME"/>
    <property type="match status" value="1"/>
</dbReference>
<comment type="caution">
    <text evidence="1">The sequence shown here is derived from an EMBL/GenBank/DDBJ whole genome shotgun (WGS) entry which is preliminary data.</text>
</comment>
<dbReference type="Proteomes" id="UP000730481">
    <property type="component" value="Unassembled WGS sequence"/>
</dbReference>
<dbReference type="OrthoDB" id="412402at2759"/>
<keyword evidence="2" id="KW-1185">Reference proteome</keyword>
<gene>
    <name evidence="1" type="ORF">FBEOM_13563</name>
</gene>
<proteinExistence type="predicted"/>
<dbReference type="AlphaFoldDB" id="A0A9P5A624"/>
<reference evidence="1" key="2">
    <citation type="submission" date="2020-02" db="EMBL/GenBank/DDBJ databases">
        <title>Identification and distribution of gene clusters putatively required for synthesis of sphingolipid metabolism inhibitors in phylogenetically diverse species of the filamentous fungus Fusarium.</title>
        <authorList>
            <person name="Kim H.-S."/>
            <person name="Busman M."/>
            <person name="Brown D.W."/>
            <person name="Divon H."/>
            <person name="Uhlig S."/>
            <person name="Proctor R.H."/>
        </authorList>
    </citation>
    <scope>NUCLEOTIDE SEQUENCE</scope>
    <source>
        <strain evidence="1">NRRL 25174</strain>
    </source>
</reference>
<dbReference type="InterPro" id="IPR022025">
    <property type="entry name" value="Amidoligase_2"/>
</dbReference>
<organism evidence="1 2">
    <name type="scientific">Fusarium beomiforme</name>
    <dbReference type="NCBI Taxonomy" id="44412"/>
    <lineage>
        <taxon>Eukaryota</taxon>
        <taxon>Fungi</taxon>
        <taxon>Dikarya</taxon>
        <taxon>Ascomycota</taxon>
        <taxon>Pezizomycotina</taxon>
        <taxon>Sordariomycetes</taxon>
        <taxon>Hypocreomycetidae</taxon>
        <taxon>Hypocreales</taxon>
        <taxon>Nectriaceae</taxon>
        <taxon>Fusarium</taxon>
        <taxon>Fusarium burgessii species complex</taxon>
    </lineage>
</organism>
<protein>
    <recommendedName>
        <fullName evidence="3">Amidoligase enzyme protein</fullName>
    </recommendedName>
</protein>
<name>A0A9P5A624_9HYPO</name>
<accession>A0A9P5A624</accession>
<evidence type="ECO:0000313" key="1">
    <source>
        <dbReference type="EMBL" id="KAF4332628.1"/>
    </source>
</evidence>
<evidence type="ECO:0008006" key="3">
    <source>
        <dbReference type="Google" id="ProtNLM"/>
    </source>
</evidence>
<dbReference type="PANTHER" id="PTHR36847:SF1">
    <property type="entry name" value="AMIDOLIGASE ENZYME"/>
    <property type="match status" value="1"/>
</dbReference>
<sequence>MPSYQNITFGIELELMTPFPDGPYRIYRQTSPSAAARCNMAKLLAKRTSLPIAVECCHSENEKCTICAEIPKEDRFGWYSVMQFPESLSNGDFIFDHCFMFKSEFLEYTHPLSIKRDWPGLEITSPIFHAGELDSGLKTMETALTNVRQLGLEISADDSCGMHVHVGVETGMTILLAQKITTLVILLENTLLMRLVAPPRWVSGFSLPICENAALATDMDLHKPLEDPSLMDQHIPDMKAMKPGKWNDWYPKQIYNMLRAVWRCKTLSILAMRLKKGYVIRCGFNISLRSHKRSVPGGGDGLEKSPTTVEFRYSQMTFDLELLRNWTEIVARIVVLAQGDAEEFKKCVEMVMKINGEDDKDVWKGLMTVLGLGERVPQWEEQLVKFERDEFISHLDDQLLLKPI</sequence>